<dbReference type="AlphaFoldDB" id="A0AAP0I3V2"/>
<evidence type="ECO:0000256" key="1">
    <source>
        <dbReference type="SAM" id="MobiDB-lite"/>
    </source>
</evidence>
<name>A0AAP0I3V2_9MAGN</name>
<protein>
    <submittedName>
        <fullName evidence="2">Uncharacterized protein</fullName>
    </submittedName>
</protein>
<reference evidence="2 3" key="1">
    <citation type="submission" date="2024-01" db="EMBL/GenBank/DDBJ databases">
        <title>Genome assemblies of Stephania.</title>
        <authorList>
            <person name="Yang L."/>
        </authorList>
    </citation>
    <scope>NUCLEOTIDE SEQUENCE [LARGE SCALE GENOMIC DNA]</scope>
    <source>
        <strain evidence="2">YNDBR</strain>
        <tissue evidence="2">Leaf</tissue>
    </source>
</reference>
<dbReference type="Proteomes" id="UP001420932">
    <property type="component" value="Unassembled WGS sequence"/>
</dbReference>
<proteinExistence type="predicted"/>
<comment type="caution">
    <text evidence="2">The sequence shown here is derived from an EMBL/GenBank/DDBJ whole genome shotgun (WGS) entry which is preliminary data.</text>
</comment>
<evidence type="ECO:0000313" key="3">
    <source>
        <dbReference type="Proteomes" id="UP001420932"/>
    </source>
</evidence>
<feature type="region of interest" description="Disordered" evidence="1">
    <location>
        <begin position="82"/>
        <end position="123"/>
    </location>
</feature>
<gene>
    <name evidence="2" type="ORF">Syun_023635</name>
</gene>
<sequence length="123" mass="14484">MEHIERTVKKEFLRLGMVKFFDLTSRLFKIVYNGGGSDGDSFRLKQSMEELQFDRKSHRLPINSISRVGVGDWLKERISEGDLREERRDGVEGGDGLKEKEKEVTSLKEKENEGRLDERRRRR</sequence>
<evidence type="ECO:0000313" key="2">
    <source>
        <dbReference type="EMBL" id="KAK9107624.1"/>
    </source>
</evidence>
<accession>A0AAP0I3V2</accession>
<keyword evidence="3" id="KW-1185">Reference proteome</keyword>
<organism evidence="2 3">
    <name type="scientific">Stephania yunnanensis</name>
    <dbReference type="NCBI Taxonomy" id="152371"/>
    <lineage>
        <taxon>Eukaryota</taxon>
        <taxon>Viridiplantae</taxon>
        <taxon>Streptophyta</taxon>
        <taxon>Embryophyta</taxon>
        <taxon>Tracheophyta</taxon>
        <taxon>Spermatophyta</taxon>
        <taxon>Magnoliopsida</taxon>
        <taxon>Ranunculales</taxon>
        <taxon>Menispermaceae</taxon>
        <taxon>Menispermoideae</taxon>
        <taxon>Cissampelideae</taxon>
        <taxon>Stephania</taxon>
    </lineage>
</organism>
<dbReference type="EMBL" id="JBBNAF010000010">
    <property type="protein sequence ID" value="KAK9107624.1"/>
    <property type="molecule type" value="Genomic_DNA"/>
</dbReference>